<keyword evidence="2" id="KW-1185">Reference proteome</keyword>
<reference evidence="1 2" key="1">
    <citation type="submission" date="2023-08" db="EMBL/GenBank/DDBJ databases">
        <title>The draft genome sequence of Paracraurococcus sp. LOR1-02.</title>
        <authorList>
            <person name="Kingkaew E."/>
            <person name="Tanasupawat S."/>
        </authorList>
    </citation>
    <scope>NUCLEOTIDE SEQUENCE [LARGE SCALE GENOMIC DNA]</scope>
    <source>
        <strain evidence="1 2">LOR1-02</strain>
    </source>
</reference>
<evidence type="ECO:0008006" key="3">
    <source>
        <dbReference type="Google" id="ProtNLM"/>
    </source>
</evidence>
<accession>A0ABT9E8E6</accession>
<dbReference type="Pfam" id="PF23140">
    <property type="entry name" value="Gp80"/>
    <property type="match status" value="1"/>
</dbReference>
<sequence>MSKSDAFENAWLQLVFNNVNIANIGDATGLRGSTTAGNLYVSLHTADPGETGTEATSEISYTGYARQAVARSSAGWTVTGNSVSPTANIQFPTSTGGTGGTATHWSVGVASSGASTILYSGTITPNISVAAGVQPILLASGTTITED</sequence>
<dbReference type="InterPro" id="IPR056908">
    <property type="entry name" value="Gp80-like"/>
</dbReference>
<dbReference type="RefSeq" id="WP_305107305.1">
    <property type="nucleotide sequence ID" value="NZ_JAUTWS010000048.1"/>
</dbReference>
<dbReference type="Proteomes" id="UP001243009">
    <property type="component" value="Unassembled WGS sequence"/>
</dbReference>
<proteinExistence type="predicted"/>
<comment type="caution">
    <text evidence="1">The sequence shown here is derived from an EMBL/GenBank/DDBJ whole genome shotgun (WGS) entry which is preliminary data.</text>
</comment>
<protein>
    <recommendedName>
        <fullName evidence="3">Phage tail protein</fullName>
    </recommendedName>
</protein>
<name>A0ABT9E8E6_9PROT</name>
<evidence type="ECO:0000313" key="2">
    <source>
        <dbReference type="Proteomes" id="UP001243009"/>
    </source>
</evidence>
<organism evidence="1 2">
    <name type="scientific">Paracraurococcus lichenis</name>
    <dbReference type="NCBI Taxonomy" id="3064888"/>
    <lineage>
        <taxon>Bacteria</taxon>
        <taxon>Pseudomonadati</taxon>
        <taxon>Pseudomonadota</taxon>
        <taxon>Alphaproteobacteria</taxon>
        <taxon>Acetobacterales</taxon>
        <taxon>Roseomonadaceae</taxon>
        <taxon>Paracraurococcus</taxon>
    </lineage>
</organism>
<gene>
    <name evidence="1" type="ORF">Q7A36_29175</name>
</gene>
<evidence type="ECO:0000313" key="1">
    <source>
        <dbReference type="EMBL" id="MDO9712450.1"/>
    </source>
</evidence>
<dbReference type="EMBL" id="JAUTWS010000048">
    <property type="protein sequence ID" value="MDO9712450.1"/>
    <property type="molecule type" value="Genomic_DNA"/>
</dbReference>